<gene>
    <name evidence="4" type="ORF">DX908_05390</name>
</gene>
<keyword evidence="3" id="KW-0472">Membrane</keyword>
<reference evidence="4 5" key="1">
    <citation type="submission" date="2018-08" db="EMBL/GenBank/DDBJ databases">
        <title>Parvularcula sp. SM1705, isolated from surface water of the South Sea China.</title>
        <authorList>
            <person name="Sun L."/>
        </authorList>
    </citation>
    <scope>NUCLEOTIDE SEQUENCE [LARGE SCALE GENOMIC DNA]</scope>
    <source>
        <strain evidence="4 5">SM1705</strain>
    </source>
</reference>
<dbReference type="InParanoid" id="A0A371RH29"/>
<dbReference type="AlphaFoldDB" id="A0A371RH29"/>
<comment type="caution">
    <text evidence="4">The sequence shown here is derived from an EMBL/GenBank/DDBJ whole genome shotgun (WGS) entry which is preliminary data.</text>
</comment>
<name>A0A371RH29_9PROT</name>
<evidence type="ECO:0008006" key="6">
    <source>
        <dbReference type="Google" id="ProtNLM"/>
    </source>
</evidence>
<feature type="region of interest" description="Disordered" evidence="2">
    <location>
        <begin position="51"/>
        <end position="74"/>
    </location>
</feature>
<dbReference type="InterPro" id="IPR011990">
    <property type="entry name" value="TPR-like_helical_dom_sf"/>
</dbReference>
<proteinExistence type="predicted"/>
<feature type="coiled-coil region" evidence="1">
    <location>
        <begin position="76"/>
        <end position="131"/>
    </location>
</feature>
<feature type="compositionally biased region" description="Polar residues" evidence="2">
    <location>
        <begin position="532"/>
        <end position="541"/>
    </location>
</feature>
<dbReference type="Gene3D" id="1.25.40.10">
    <property type="entry name" value="Tetratricopeptide repeat domain"/>
    <property type="match status" value="1"/>
</dbReference>
<keyword evidence="3" id="KW-1133">Transmembrane helix</keyword>
<dbReference type="InterPro" id="IPR006597">
    <property type="entry name" value="Sel1-like"/>
</dbReference>
<dbReference type="PANTHER" id="PTHR43628:SF1">
    <property type="entry name" value="CHITIN SYNTHASE REGULATORY FACTOR 2-RELATED"/>
    <property type="match status" value="1"/>
</dbReference>
<feature type="coiled-coil region" evidence="1">
    <location>
        <begin position="271"/>
        <end position="350"/>
    </location>
</feature>
<feature type="transmembrane region" description="Helical" evidence="3">
    <location>
        <begin position="494"/>
        <end position="516"/>
    </location>
</feature>
<evidence type="ECO:0000256" key="1">
    <source>
        <dbReference type="SAM" id="Coils"/>
    </source>
</evidence>
<organism evidence="4 5">
    <name type="scientific">Parvularcula marina</name>
    <dbReference type="NCBI Taxonomy" id="2292771"/>
    <lineage>
        <taxon>Bacteria</taxon>
        <taxon>Pseudomonadati</taxon>
        <taxon>Pseudomonadota</taxon>
        <taxon>Alphaproteobacteria</taxon>
        <taxon>Parvularculales</taxon>
        <taxon>Parvularculaceae</taxon>
        <taxon>Parvularcula</taxon>
    </lineage>
</organism>
<keyword evidence="3" id="KW-0812">Transmembrane</keyword>
<dbReference type="EMBL" id="QUQO01000001">
    <property type="protein sequence ID" value="RFB04763.1"/>
    <property type="molecule type" value="Genomic_DNA"/>
</dbReference>
<protein>
    <recommendedName>
        <fullName evidence="6">Sel1 repeat family protein</fullName>
    </recommendedName>
</protein>
<dbReference type="InterPro" id="IPR052945">
    <property type="entry name" value="Mitotic_Regulator"/>
</dbReference>
<dbReference type="OrthoDB" id="5295703at2"/>
<sequence length="750" mass="81132">MPNRQEAPVKSNVPWSVKGIDPEARVVAKEAARKAGMTLGEWMNTMIQKVGQDDVDGEPGGGTGGLEIPQASGVSAEQIRTVVDSLNRLNERLQTTQEQVRRSEEQSRAAASGLNLAVETVFERLKRLERERKAGAPSDIIDRVERLEESDAEKQRIDSLKRLEQALSQMVEQFESTRSEAISRVEANEHAVTRLEGRVDILDERVTAGFEEVNDALTAIGGQLDHTERTAKAVLLEAKEAAGSTDAEFVERTGKKLQLLGNEIKRSGDQISAVENMVSSLTEKIEAAERRSADGIADVSAELDALREELMAAGLDASENEEAERWNEVAREAEEKVASLQASYEDMISRMGEAEADIAPSPATSASDAMAALDEADQEALGSPADDEGDEFDSIFGPDTLAAEPEDDFDDTPLTAGRTEDDLFPEETADHKPMTAREKIIAAARARHERLARERDEQGRLELIDEASPEETTIIDDTALPHEAVDENGQNPKVGLPLVVLLGVVLLGAILVGGYLMTRGGGDTDVPAVETGSANAVSEPSANGGDASLSAPPPDGAVLYTQGKQALANATTPDEFADGFNKIREAAIYGNVPARYRLGELYFTGQGTEQDLRSAKTWFTEAALSGNAAAMHRLGSLAIDPNFDGQNFEEALDWFSRAADLGVIDSMYNLGYLYDPSTDGYLPTELRNGEESYFWYSIAARQGDPVAKGDAASIAAKLSSKQIEAVDGRVRNWTPRPYDPRVNDGLQIIN</sequence>
<dbReference type="RefSeq" id="WP_116391396.1">
    <property type="nucleotide sequence ID" value="NZ_QUQO01000001.1"/>
</dbReference>
<evidence type="ECO:0000313" key="5">
    <source>
        <dbReference type="Proteomes" id="UP000264589"/>
    </source>
</evidence>
<keyword evidence="5" id="KW-1185">Reference proteome</keyword>
<dbReference type="Proteomes" id="UP000264589">
    <property type="component" value="Unassembled WGS sequence"/>
</dbReference>
<feature type="region of interest" description="Disordered" evidence="2">
    <location>
        <begin position="527"/>
        <end position="551"/>
    </location>
</feature>
<dbReference type="PANTHER" id="PTHR43628">
    <property type="entry name" value="ACTIVATOR OF C KINASE PROTEIN 1-RELATED"/>
    <property type="match status" value="1"/>
</dbReference>
<dbReference type="Pfam" id="PF08238">
    <property type="entry name" value="Sel1"/>
    <property type="match status" value="3"/>
</dbReference>
<dbReference type="SUPFAM" id="SSF81901">
    <property type="entry name" value="HCP-like"/>
    <property type="match status" value="1"/>
</dbReference>
<evidence type="ECO:0000256" key="2">
    <source>
        <dbReference type="SAM" id="MobiDB-lite"/>
    </source>
</evidence>
<dbReference type="SMART" id="SM00671">
    <property type="entry name" value="SEL1"/>
    <property type="match status" value="3"/>
</dbReference>
<keyword evidence="1" id="KW-0175">Coiled coil</keyword>
<evidence type="ECO:0000256" key="3">
    <source>
        <dbReference type="SAM" id="Phobius"/>
    </source>
</evidence>
<evidence type="ECO:0000313" key="4">
    <source>
        <dbReference type="EMBL" id="RFB04763.1"/>
    </source>
</evidence>
<accession>A0A371RH29</accession>